<dbReference type="Proteomes" id="UP001223144">
    <property type="component" value="Unassembled WGS sequence"/>
</dbReference>
<dbReference type="InterPro" id="IPR029063">
    <property type="entry name" value="SAM-dependent_MTases_sf"/>
</dbReference>
<keyword evidence="2" id="KW-1185">Reference proteome</keyword>
<gene>
    <name evidence="1" type="ORF">QCN29_06435</name>
</gene>
<organism evidence="1 2">
    <name type="scientific">Streptomyces chengmaiensis</name>
    <dbReference type="NCBI Taxonomy" id="3040919"/>
    <lineage>
        <taxon>Bacteria</taxon>
        <taxon>Bacillati</taxon>
        <taxon>Actinomycetota</taxon>
        <taxon>Actinomycetes</taxon>
        <taxon>Kitasatosporales</taxon>
        <taxon>Streptomycetaceae</taxon>
        <taxon>Streptomyces</taxon>
    </lineage>
</organism>
<dbReference type="SUPFAM" id="SSF53335">
    <property type="entry name" value="S-adenosyl-L-methionine-dependent methyltransferases"/>
    <property type="match status" value="1"/>
</dbReference>
<accession>A0ABT6HJB1</accession>
<sequence length="102" mass="11246">MWGALWFTSPERLLPLLRQSLAPQGVPAFSHAPAVPGSYGIQGMYGAGFSGRQLWIHRWACTPEDWAGLLEQHGFMNIDARVLEAPDPENVGTLIVRARAPH</sequence>
<evidence type="ECO:0008006" key="3">
    <source>
        <dbReference type="Google" id="ProtNLM"/>
    </source>
</evidence>
<name>A0ABT6HJB1_9ACTN</name>
<evidence type="ECO:0000313" key="2">
    <source>
        <dbReference type="Proteomes" id="UP001223144"/>
    </source>
</evidence>
<proteinExistence type="predicted"/>
<dbReference type="EMBL" id="JARWBG010000005">
    <property type="protein sequence ID" value="MDH2388426.1"/>
    <property type="molecule type" value="Genomic_DNA"/>
</dbReference>
<protein>
    <recommendedName>
        <fullName evidence="3">Methyltransferase</fullName>
    </recommendedName>
</protein>
<evidence type="ECO:0000313" key="1">
    <source>
        <dbReference type="EMBL" id="MDH2388426.1"/>
    </source>
</evidence>
<reference evidence="1 2" key="1">
    <citation type="submission" date="2023-04" db="EMBL/GenBank/DDBJ databases">
        <title>Streptomyces chengmaiensis sp. nov. isolated from the stem of mangrove plant in Hainan.</title>
        <authorList>
            <person name="Huang X."/>
            <person name="Zhou S."/>
            <person name="Chu X."/>
            <person name="Xie Y."/>
            <person name="Lin Y."/>
        </authorList>
    </citation>
    <scope>NUCLEOTIDE SEQUENCE [LARGE SCALE GENOMIC DNA]</scope>
    <source>
        <strain evidence="1 2">HNM0663</strain>
    </source>
</reference>
<dbReference type="Gene3D" id="3.40.50.150">
    <property type="entry name" value="Vaccinia Virus protein VP39"/>
    <property type="match status" value="1"/>
</dbReference>
<dbReference type="RefSeq" id="WP_279926747.1">
    <property type="nucleotide sequence ID" value="NZ_JARWBG010000005.1"/>
</dbReference>
<comment type="caution">
    <text evidence="1">The sequence shown here is derived from an EMBL/GenBank/DDBJ whole genome shotgun (WGS) entry which is preliminary data.</text>
</comment>